<accession>A0A411CGA5</accession>
<dbReference type="Proteomes" id="UP000290874">
    <property type="component" value="Segment"/>
</dbReference>
<gene>
    <name evidence="1" type="primary">255</name>
    <name evidence="1" type="ORF">SEA_BOOMERJR_255</name>
</gene>
<proteinExistence type="predicted"/>
<sequence>MEMWFGEVVWTDEDWDWDEEDRLIAGPFPFSRGNSNSTDF</sequence>
<dbReference type="EMBL" id="MK359351">
    <property type="protein sequence ID" value="QAY12866.1"/>
    <property type="molecule type" value="Genomic_DNA"/>
</dbReference>
<evidence type="ECO:0000313" key="1">
    <source>
        <dbReference type="EMBL" id="QAY12866.1"/>
    </source>
</evidence>
<name>A0A411CGA5_9CAUD</name>
<reference evidence="1 2" key="1">
    <citation type="submission" date="2019-01" db="EMBL/GenBank/DDBJ databases">
        <authorList>
            <person name="Harback M.R."/>
            <person name="Lyon D.B."/>
            <person name="Yucebas K."/>
            <person name="Mousa M."/>
            <person name="Kling S."/>
            <person name="Yavner J."/>
            <person name="Shaffer C.D."/>
            <person name="Weston-Hafer K.A."/>
            <person name="Garlena R.A."/>
            <person name="Russell D.A."/>
            <person name="Pope W.H."/>
            <person name="Jacobs-Sera D."/>
            <person name="Hendrix R.W."/>
            <person name="Hatfull G.F."/>
        </authorList>
    </citation>
    <scope>NUCLEOTIDE SEQUENCE [LARGE SCALE GENOMIC DNA]</scope>
</reference>
<evidence type="ECO:0000313" key="2">
    <source>
        <dbReference type="Proteomes" id="UP000290874"/>
    </source>
</evidence>
<protein>
    <submittedName>
        <fullName evidence="1">Uncharacterized protein</fullName>
    </submittedName>
</protein>
<organism evidence="1 2">
    <name type="scientific">Streptomyces phage BoomerJR</name>
    <dbReference type="NCBI Taxonomy" id="2502449"/>
    <lineage>
        <taxon>Viruses</taxon>
        <taxon>Duplodnaviria</taxon>
        <taxon>Heunggongvirae</taxon>
        <taxon>Uroviricota</taxon>
        <taxon>Caudoviricetes</taxon>
        <taxon>Stanwilliamsviridae</taxon>
        <taxon>Boydwoodruffvirinae</taxon>
        <taxon>Karimacvirus</taxon>
        <taxon>Karimacvirus yaboi</taxon>
        <taxon>Streptomyces virus Yaboi</taxon>
    </lineage>
</organism>